<accession>A0AAV1DTA7</accession>
<feature type="region of interest" description="Disordered" evidence="2">
    <location>
        <begin position="148"/>
        <end position="181"/>
    </location>
</feature>
<keyword evidence="1" id="KW-0175">Coiled coil</keyword>
<dbReference type="EMBL" id="OX459123">
    <property type="protein sequence ID" value="CAI9110522.1"/>
    <property type="molecule type" value="Genomic_DNA"/>
</dbReference>
<evidence type="ECO:0000313" key="3">
    <source>
        <dbReference type="EMBL" id="CAI9110522.1"/>
    </source>
</evidence>
<evidence type="ECO:0000256" key="1">
    <source>
        <dbReference type="SAM" id="Coils"/>
    </source>
</evidence>
<name>A0AAV1DTA7_OLDCO</name>
<feature type="compositionally biased region" description="Polar residues" evidence="2">
    <location>
        <begin position="148"/>
        <end position="164"/>
    </location>
</feature>
<dbReference type="AlphaFoldDB" id="A0AAV1DTA7"/>
<organism evidence="3 4">
    <name type="scientific">Oldenlandia corymbosa var. corymbosa</name>
    <dbReference type="NCBI Taxonomy" id="529605"/>
    <lineage>
        <taxon>Eukaryota</taxon>
        <taxon>Viridiplantae</taxon>
        <taxon>Streptophyta</taxon>
        <taxon>Embryophyta</taxon>
        <taxon>Tracheophyta</taxon>
        <taxon>Spermatophyta</taxon>
        <taxon>Magnoliopsida</taxon>
        <taxon>eudicotyledons</taxon>
        <taxon>Gunneridae</taxon>
        <taxon>Pentapetalae</taxon>
        <taxon>asterids</taxon>
        <taxon>lamiids</taxon>
        <taxon>Gentianales</taxon>
        <taxon>Rubiaceae</taxon>
        <taxon>Rubioideae</taxon>
        <taxon>Spermacoceae</taxon>
        <taxon>Hedyotis-Oldenlandia complex</taxon>
        <taxon>Oldenlandia</taxon>
    </lineage>
</organism>
<feature type="region of interest" description="Disordered" evidence="2">
    <location>
        <begin position="283"/>
        <end position="304"/>
    </location>
</feature>
<reference evidence="3" key="1">
    <citation type="submission" date="2023-03" db="EMBL/GenBank/DDBJ databases">
        <authorList>
            <person name="Julca I."/>
        </authorList>
    </citation>
    <scope>NUCLEOTIDE SEQUENCE</scope>
</reference>
<protein>
    <submittedName>
        <fullName evidence="3">OLC1v1010570C3</fullName>
    </submittedName>
</protein>
<proteinExistence type="predicted"/>
<feature type="coiled-coil region" evidence="1">
    <location>
        <begin position="335"/>
        <end position="369"/>
    </location>
</feature>
<evidence type="ECO:0000313" key="4">
    <source>
        <dbReference type="Proteomes" id="UP001161247"/>
    </source>
</evidence>
<feature type="region of interest" description="Disordered" evidence="2">
    <location>
        <begin position="70"/>
        <end position="102"/>
    </location>
</feature>
<keyword evidence="4" id="KW-1185">Reference proteome</keyword>
<evidence type="ECO:0000256" key="2">
    <source>
        <dbReference type="SAM" id="MobiDB-lite"/>
    </source>
</evidence>
<gene>
    <name evidence="3" type="ORF">OLC1_LOCUS18154</name>
</gene>
<sequence>MIFPLFGSSFSQSELMPNLSFGVPQSPESNHWGVTVEKLSPSSLLFSSTKTDIFGVNSYFFQIEERGAKTQISGRDMEPTNKKPKTCSPEAKSDISDDENQIGAPNDVMIIGSSNKNSASPNEEALKDAKLSYSPQFAKYMPNLIQNPSSSAGPAAQWQQSQNPMHGGNMNESKRGQPAPPIPPNTVPFWMPGHPGQYLPVPYPFPCYQPFPPGGKPEASTAEASQGNSWIQIQQQRPHFYPSGFPYPGFPGPWDPSSWMSQSNQSKPPMHGSEYQGPFNQFTCSQTSMPHSQVPPDPSPQTQRSIKRPLSELSLEHKKLWEDQLLHNSQLWNTVRKLHGELDEYKCRVKSLETDLEALKTILKEASNNGTAASLAEKNSKLEIHERLVSPNVPLLSSMHPVGHQKAGLFKVKSEPRQLQFEKVILKKLDNMIPILPKVDGKVDPQTAVCREMNGSSVLGSTMHSTRNNQGAPTVYNSKVSLEKSTGGSNMSFIASQQTGGTGMISSNTNHASLTCHGFVKIEQQ</sequence>
<dbReference type="Proteomes" id="UP001161247">
    <property type="component" value="Chromosome 6"/>
</dbReference>